<protein>
    <submittedName>
        <fullName evidence="2">Uncharacterized protein</fullName>
    </submittedName>
</protein>
<evidence type="ECO:0000256" key="1">
    <source>
        <dbReference type="SAM" id="MobiDB-lite"/>
    </source>
</evidence>
<feature type="region of interest" description="Disordered" evidence="1">
    <location>
        <begin position="89"/>
        <end position="126"/>
    </location>
</feature>
<feature type="compositionally biased region" description="Basic and acidic residues" evidence="1">
    <location>
        <begin position="12"/>
        <end position="52"/>
    </location>
</feature>
<evidence type="ECO:0000313" key="2">
    <source>
        <dbReference type="EMBL" id="SDG83650.1"/>
    </source>
</evidence>
<dbReference type="EMBL" id="LT629692">
    <property type="protein sequence ID" value="SDG83650.1"/>
    <property type="molecule type" value="Genomic_DNA"/>
</dbReference>
<organism evidence="2 3">
    <name type="scientific">Microbacterium pygmaeum</name>
    <dbReference type="NCBI Taxonomy" id="370764"/>
    <lineage>
        <taxon>Bacteria</taxon>
        <taxon>Bacillati</taxon>
        <taxon>Actinomycetota</taxon>
        <taxon>Actinomycetes</taxon>
        <taxon>Micrococcales</taxon>
        <taxon>Microbacteriaceae</taxon>
        <taxon>Microbacterium</taxon>
    </lineage>
</organism>
<feature type="region of interest" description="Disordered" evidence="1">
    <location>
        <begin position="1"/>
        <end position="52"/>
    </location>
</feature>
<reference evidence="2 3" key="1">
    <citation type="submission" date="2016-10" db="EMBL/GenBank/DDBJ databases">
        <authorList>
            <person name="de Groot N.N."/>
        </authorList>
    </citation>
    <scope>NUCLEOTIDE SEQUENCE [LARGE SCALE GENOMIC DNA]</scope>
    <source>
        <strain evidence="2 3">DSM 23142</strain>
    </source>
</reference>
<keyword evidence="3" id="KW-1185">Reference proteome</keyword>
<accession>A0A1G7XJ84</accession>
<gene>
    <name evidence="2" type="ORF">SAMN04489810_1426</name>
</gene>
<name>A0A1G7XJ84_9MICO</name>
<dbReference type="Proteomes" id="UP000199009">
    <property type="component" value="Chromosome I"/>
</dbReference>
<dbReference type="STRING" id="370764.SAMN04489810_1426"/>
<evidence type="ECO:0000313" key="3">
    <source>
        <dbReference type="Proteomes" id="UP000199009"/>
    </source>
</evidence>
<dbReference type="AlphaFoldDB" id="A0A1G7XJ84"/>
<feature type="compositionally biased region" description="Polar residues" evidence="1">
    <location>
        <begin position="91"/>
        <end position="102"/>
    </location>
</feature>
<sequence length="126" mass="14183">MSEASTSESDDFDRFSPPDATSDRESLTNDHAHRVVLDRDAGHRPRTEMTPEHRVQWVRISDLINSGTGHIAGRGIDFEAELARRLRHPAETTQRAVQNRRSSLPPLDAFGRSRTAPATDRLARSR</sequence>
<proteinExistence type="predicted"/>